<keyword evidence="2" id="KW-1185">Reference proteome</keyword>
<evidence type="ECO:0008006" key="3">
    <source>
        <dbReference type="Google" id="ProtNLM"/>
    </source>
</evidence>
<protein>
    <recommendedName>
        <fullName evidence="3">DUF1499 domain-containing protein</fullName>
    </recommendedName>
</protein>
<sequence>MAHFIKNIQTVDGLISNLYKEISIEEMTKKITDLMEQQGYKVIDHQYGNLILEKGSRTKRLLLGAFATYYKFSVTMSPNTENELTVNVFQQSSGMSGGLMGMNQIKTELTRLNFLFANI</sequence>
<comment type="caution">
    <text evidence="1">The sequence shown here is derived from an EMBL/GenBank/DDBJ whole genome shotgun (WGS) entry which is preliminary data.</text>
</comment>
<name>A0A0T5VKI0_9SPHI</name>
<proteinExistence type="predicted"/>
<reference evidence="1 2" key="1">
    <citation type="submission" date="2015-11" db="EMBL/GenBank/DDBJ databases">
        <title>Sequence of Pedobacter ginsenosidimutans.</title>
        <authorList>
            <person name="Carson E."/>
            <person name="Keyser V."/>
            <person name="Newman J."/>
            <person name="Miller J."/>
        </authorList>
    </citation>
    <scope>NUCLEOTIDE SEQUENCE [LARGE SCALE GENOMIC DNA]</scope>
    <source>
        <strain evidence="1 2">KACC 14530</strain>
    </source>
</reference>
<evidence type="ECO:0000313" key="1">
    <source>
        <dbReference type="EMBL" id="KRT14376.1"/>
    </source>
</evidence>
<evidence type="ECO:0000313" key="2">
    <source>
        <dbReference type="Proteomes" id="UP000051950"/>
    </source>
</evidence>
<dbReference type="AlphaFoldDB" id="A0A0T5VKI0"/>
<organism evidence="1 2">
    <name type="scientific">Pedobacter ginsenosidimutans</name>
    <dbReference type="NCBI Taxonomy" id="687842"/>
    <lineage>
        <taxon>Bacteria</taxon>
        <taxon>Pseudomonadati</taxon>
        <taxon>Bacteroidota</taxon>
        <taxon>Sphingobacteriia</taxon>
        <taxon>Sphingobacteriales</taxon>
        <taxon>Sphingobacteriaceae</taxon>
        <taxon>Pedobacter</taxon>
    </lineage>
</organism>
<dbReference type="EMBL" id="LMZQ01000019">
    <property type="protein sequence ID" value="KRT14376.1"/>
    <property type="molecule type" value="Genomic_DNA"/>
</dbReference>
<dbReference type="STRING" id="687842.ASU31_19580"/>
<gene>
    <name evidence="1" type="ORF">ASU31_19580</name>
</gene>
<dbReference type="OrthoDB" id="3476253at2"/>
<accession>A0A0T5VKI0</accession>
<dbReference type="RefSeq" id="WP_057933965.1">
    <property type="nucleotide sequence ID" value="NZ_LMZQ01000019.1"/>
</dbReference>
<dbReference type="Proteomes" id="UP000051950">
    <property type="component" value="Unassembled WGS sequence"/>
</dbReference>